<keyword evidence="2" id="KW-1185">Reference proteome</keyword>
<organism evidence="2 3">
    <name type="scientific">Ascaris lumbricoides</name>
    <name type="common">Giant roundworm</name>
    <dbReference type="NCBI Taxonomy" id="6252"/>
    <lineage>
        <taxon>Eukaryota</taxon>
        <taxon>Metazoa</taxon>
        <taxon>Ecdysozoa</taxon>
        <taxon>Nematoda</taxon>
        <taxon>Chromadorea</taxon>
        <taxon>Rhabditida</taxon>
        <taxon>Spirurina</taxon>
        <taxon>Ascaridomorpha</taxon>
        <taxon>Ascaridoidea</taxon>
        <taxon>Ascarididae</taxon>
        <taxon>Ascaris</taxon>
    </lineage>
</organism>
<name>A0A0M3HJI5_ASCLU</name>
<sequence length="85" mass="10082">MCLPVNCTLQFVFLHLRICLSQYTGVSDFVVHLHKMHYIRSIPPNHPIMDIRPQIFEHFHAPTFTTDKKKDDKKMPNLFTMPFLL</sequence>
<reference evidence="3" key="1">
    <citation type="submission" date="2017-02" db="UniProtKB">
        <authorList>
            <consortium name="WormBaseParasite"/>
        </authorList>
    </citation>
    <scope>IDENTIFICATION</scope>
</reference>
<evidence type="ECO:0000313" key="2">
    <source>
        <dbReference type="Proteomes" id="UP000036681"/>
    </source>
</evidence>
<dbReference type="Proteomes" id="UP000036681">
    <property type="component" value="Unplaced"/>
</dbReference>
<feature type="signal peptide" evidence="1">
    <location>
        <begin position="1"/>
        <end position="21"/>
    </location>
</feature>
<proteinExistence type="predicted"/>
<feature type="chain" id="PRO_5005656188" evidence="1">
    <location>
        <begin position="22"/>
        <end position="85"/>
    </location>
</feature>
<dbReference type="AlphaFoldDB" id="A0A0M3HJI5"/>
<keyword evidence="1" id="KW-0732">Signal</keyword>
<protein>
    <submittedName>
        <fullName evidence="3">Secreted protein</fullName>
    </submittedName>
</protein>
<dbReference type="WBParaSite" id="ALUE_0000168001-mRNA-1">
    <property type="protein sequence ID" value="ALUE_0000168001-mRNA-1"/>
    <property type="gene ID" value="ALUE_0000168001"/>
</dbReference>
<evidence type="ECO:0000256" key="1">
    <source>
        <dbReference type="SAM" id="SignalP"/>
    </source>
</evidence>
<evidence type="ECO:0000313" key="3">
    <source>
        <dbReference type="WBParaSite" id="ALUE_0000168001-mRNA-1"/>
    </source>
</evidence>
<accession>A0A0M3HJI5</accession>